<evidence type="ECO:0000313" key="2">
    <source>
        <dbReference type="EMBL" id="KAL3310564.1"/>
    </source>
</evidence>
<proteinExistence type="predicted"/>
<organism evidence="2 3">
    <name type="scientific">Cichlidogyrus casuarinus</name>
    <dbReference type="NCBI Taxonomy" id="1844966"/>
    <lineage>
        <taxon>Eukaryota</taxon>
        <taxon>Metazoa</taxon>
        <taxon>Spiralia</taxon>
        <taxon>Lophotrochozoa</taxon>
        <taxon>Platyhelminthes</taxon>
        <taxon>Monogenea</taxon>
        <taxon>Monopisthocotylea</taxon>
        <taxon>Dactylogyridea</taxon>
        <taxon>Ancyrocephalidae</taxon>
        <taxon>Cichlidogyrus</taxon>
    </lineage>
</organism>
<reference evidence="2 3" key="1">
    <citation type="submission" date="2024-11" db="EMBL/GenBank/DDBJ databases">
        <title>Adaptive evolution of stress response genes in parasites aligns with host niche diversity.</title>
        <authorList>
            <person name="Hahn C."/>
            <person name="Resl P."/>
        </authorList>
    </citation>
    <scope>NUCLEOTIDE SEQUENCE [LARGE SCALE GENOMIC DNA]</scope>
    <source>
        <strain evidence="2">EGGRZ-B1_66</strain>
        <tissue evidence="2">Body</tissue>
    </source>
</reference>
<dbReference type="EMBL" id="JBJKFK010002839">
    <property type="protein sequence ID" value="KAL3310564.1"/>
    <property type="molecule type" value="Genomic_DNA"/>
</dbReference>
<dbReference type="AlphaFoldDB" id="A0ABD2PTA0"/>
<keyword evidence="3" id="KW-1185">Reference proteome</keyword>
<feature type="compositionally biased region" description="Polar residues" evidence="1">
    <location>
        <begin position="138"/>
        <end position="147"/>
    </location>
</feature>
<dbReference type="Proteomes" id="UP001626550">
    <property type="component" value="Unassembled WGS sequence"/>
</dbReference>
<sequence>MWDYTSNSSRQWLTYVNLRPSIDSSGSLLTVSDVSPRKLSSPPSHIHPIVDFDLNEMTKQIKKSLKNLWGLIAPTSEETVHKCPSPTKNIYLHSTARSEDSDDVFVMDSVNNFQLQKQPVITKTLWPDSELTEPSKESPVTTISDAQNKVCDKSKQSANTGSSSTATSNSRGSSTTSTVLYNGPTKQTNSSDPRPIGLYAIQRVLSEYALPRQILCL</sequence>
<evidence type="ECO:0000313" key="3">
    <source>
        <dbReference type="Proteomes" id="UP001626550"/>
    </source>
</evidence>
<name>A0ABD2PTA0_9PLAT</name>
<comment type="caution">
    <text evidence="2">The sequence shown here is derived from an EMBL/GenBank/DDBJ whole genome shotgun (WGS) entry which is preliminary data.</text>
</comment>
<protein>
    <submittedName>
        <fullName evidence="2">Uncharacterized protein</fullName>
    </submittedName>
</protein>
<accession>A0ABD2PTA0</accession>
<feature type="region of interest" description="Disordered" evidence="1">
    <location>
        <begin position="126"/>
        <end position="194"/>
    </location>
</feature>
<feature type="compositionally biased region" description="Low complexity" evidence="1">
    <location>
        <begin position="157"/>
        <end position="178"/>
    </location>
</feature>
<evidence type="ECO:0000256" key="1">
    <source>
        <dbReference type="SAM" id="MobiDB-lite"/>
    </source>
</evidence>
<gene>
    <name evidence="2" type="ORF">Ciccas_010867</name>
</gene>